<dbReference type="PANTHER" id="PTHR43476:SF3">
    <property type="entry name" value="FAD-BINDING MONOOXYGENASE"/>
    <property type="match status" value="1"/>
</dbReference>
<sequence>MTTPTNPVVIVGAGPVGVVCALLLARRGIASVILERHREPYALPRAVHLDDEVFRILQAIGIADEFAPQTRPMPGMRLVDGRGRVMTEFTRDTGDGRNGFPPDSMFDQPDLERILLHKAAEVDLIDVRRGCQVTEVSGGARPVVCYRDLAGTTAAVDAVAVIGCDGANSAVRAQLGITMRDFRFDERWLVVDVLTPAPLDVWSGVHQICDAHRAATFMPVTGNRYRWEFRVHGDEDLDALRAEDSLRQLLSPWLSPTALAESEIMRHASYTFRARVAHTWRNGSVFLAGDAAHQTPPFVGQGLGSGLRDAFNLTWKLADVLDGVAQDSLLDTYESERKPHATRIIVMALVVGWGLTGGQDRLASIRRALVAAACHIPRIASALPDASPALSRGPLVRRRGFRSRLNGTLFPQPWVRTPDGARRLDDLLGTGYALITRGPLRDHAAYRPAANGLTHVDVDALTCVPSSNPSPSAVMRSRHTHAVLLRPDRVVMASARTSADVGELLSAYQRVHCTDLEEIPV</sequence>
<proteinExistence type="predicted"/>
<dbReference type="InterPro" id="IPR050631">
    <property type="entry name" value="PheA/TfdB_FAD_monoxygenase"/>
</dbReference>
<dbReference type="EMBL" id="JAPWIE010000004">
    <property type="protein sequence ID" value="MCZ4551451.1"/>
    <property type="molecule type" value="Genomic_DNA"/>
</dbReference>
<evidence type="ECO:0000256" key="2">
    <source>
        <dbReference type="SAM" id="Phobius"/>
    </source>
</evidence>
<comment type="caution">
    <text evidence="4">The sequence shown here is derived from an EMBL/GenBank/DDBJ whole genome shotgun (WGS) entry which is preliminary data.</text>
</comment>
<feature type="domain" description="FAD-binding" evidence="3">
    <location>
        <begin position="7"/>
        <end position="345"/>
    </location>
</feature>
<feature type="transmembrane region" description="Helical" evidence="2">
    <location>
        <begin position="6"/>
        <end position="25"/>
    </location>
</feature>
<dbReference type="Pfam" id="PF21274">
    <property type="entry name" value="Rng_hyd_C"/>
    <property type="match status" value="1"/>
</dbReference>
<evidence type="ECO:0000259" key="3">
    <source>
        <dbReference type="Pfam" id="PF01494"/>
    </source>
</evidence>
<dbReference type="Proteomes" id="UP001067235">
    <property type="component" value="Unassembled WGS sequence"/>
</dbReference>
<dbReference type="InterPro" id="IPR002938">
    <property type="entry name" value="FAD-bd"/>
</dbReference>
<dbReference type="PRINTS" id="PR00420">
    <property type="entry name" value="RNGMNOXGNASE"/>
</dbReference>
<dbReference type="PANTHER" id="PTHR43476">
    <property type="entry name" value="3-(3-HYDROXY-PHENYL)PROPIONATE/3-HYDROXYCINNAMIC ACID HYDROXYLASE"/>
    <property type="match status" value="1"/>
</dbReference>
<evidence type="ECO:0000256" key="1">
    <source>
        <dbReference type="ARBA" id="ARBA00023002"/>
    </source>
</evidence>
<protein>
    <submittedName>
        <fullName evidence="4">Bifunctional 3-(3-hydroxy-phenyl)propionate/3-hydroxycinnamic acid hydroxylase</fullName>
    </submittedName>
</protein>
<keyword evidence="2" id="KW-0472">Membrane</keyword>
<evidence type="ECO:0000313" key="5">
    <source>
        <dbReference type="Proteomes" id="UP001067235"/>
    </source>
</evidence>
<keyword evidence="5" id="KW-1185">Reference proteome</keyword>
<name>A0ABT4MWT1_GORRU</name>
<dbReference type="NCBIfam" id="NF004829">
    <property type="entry name" value="PRK06183.1-3"/>
    <property type="match status" value="1"/>
</dbReference>
<keyword evidence="1" id="KW-0560">Oxidoreductase</keyword>
<organism evidence="4 5">
    <name type="scientific">Gordonia rubripertincta</name>
    <name type="common">Rhodococcus corallinus</name>
    <dbReference type="NCBI Taxonomy" id="36822"/>
    <lineage>
        <taxon>Bacteria</taxon>
        <taxon>Bacillati</taxon>
        <taxon>Actinomycetota</taxon>
        <taxon>Actinomycetes</taxon>
        <taxon>Mycobacteriales</taxon>
        <taxon>Gordoniaceae</taxon>
        <taxon>Gordonia</taxon>
    </lineage>
</organism>
<accession>A0ABT4MWT1</accession>
<dbReference type="Gene3D" id="3.30.70.2450">
    <property type="match status" value="1"/>
</dbReference>
<keyword evidence="2" id="KW-1133">Transmembrane helix</keyword>
<keyword evidence="2" id="KW-0812">Transmembrane</keyword>
<evidence type="ECO:0000313" key="4">
    <source>
        <dbReference type="EMBL" id="MCZ4551451.1"/>
    </source>
</evidence>
<dbReference type="RefSeq" id="WP_301572286.1">
    <property type="nucleotide sequence ID" value="NZ_JAPWIE010000004.1"/>
</dbReference>
<dbReference type="SUPFAM" id="SSF51905">
    <property type="entry name" value="FAD/NAD(P)-binding domain"/>
    <property type="match status" value="1"/>
</dbReference>
<dbReference type="Gene3D" id="3.40.30.120">
    <property type="match status" value="1"/>
</dbReference>
<dbReference type="Gene3D" id="3.50.50.60">
    <property type="entry name" value="FAD/NAD(P)-binding domain"/>
    <property type="match status" value="1"/>
</dbReference>
<reference evidence="4" key="1">
    <citation type="submission" date="2022-12" db="EMBL/GenBank/DDBJ databases">
        <authorList>
            <person name="Krivoruchko A.V."/>
            <person name="Elkin A."/>
        </authorList>
    </citation>
    <scope>NUCLEOTIDE SEQUENCE</scope>
    <source>
        <strain evidence="4">IEGM 1388</strain>
    </source>
</reference>
<gene>
    <name evidence="4" type="ORF">O4213_15775</name>
</gene>
<dbReference type="InterPro" id="IPR036188">
    <property type="entry name" value="FAD/NAD-bd_sf"/>
</dbReference>
<dbReference type="Pfam" id="PF01494">
    <property type="entry name" value="FAD_binding_3"/>
    <property type="match status" value="1"/>
</dbReference>